<reference evidence="2 3" key="1">
    <citation type="submission" date="2016-10" db="EMBL/GenBank/DDBJ databases">
        <authorList>
            <person name="Cai Z."/>
        </authorList>
    </citation>
    <scope>NUCLEOTIDE SEQUENCE [LARGE SCALE GENOMIC DNA]</scope>
    <source>
        <strain evidence="2 3">CGMCC 1.10826</strain>
    </source>
</reference>
<sequence length="213" mass="22488">MVPRTGGVAVDMTTDVLPPADLPRAIFHDARTTSSFTPEPVDVSLVREVYEAVRWAPTAMNGQPLRLAVVESSAARERLVAHLKEGNKAKTLAAPLTIVAACDPDFHEHLDVLAPHRAGAREKMAGDPQFRESFARTNGLIQLGYLILGLRAAGLAVGPMTGLDAAGVDAALFADSGWRTMAVLNVGHGASDEPGAVHPRAGRLDFETAAVVL</sequence>
<protein>
    <submittedName>
        <fullName evidence="2">3-hydroxypropanoate dehydrogenase</fullName>
    </submittedName>
</protein>
<evidence type="ECO:0000313" key="3">
    <source>
        <dbReference type="Proteomes" id="UP000250222"/>
    </source>
</evidence>
<dbReference type="Pfam" id="PF00881">
    <property type="entry name" value="Nitroreductase"/>
    <property type="match status" value="1"/>
</dbReference>
<dbReference type="AlphaFoldDB" id="A0A2Y9BX19"/>
<feature type="domain" description="Nitroreductase" evidence="1">
    <location>
        <begin position="31"/>
        <end position="188"/>
    </location>
</feature>
<dbReference type="PANTHER" id="PTHR43543:SF1">
    <property type="entry name" value="MALONIC SEMIALDEHYDE REDUCTASE RUTE-RELATED"/>
    <property type="match status" value="1"/>
</dbReference>
<dbReference type="EMBL" id="UETB01000003">
    <property type="protein sequence ID" value="SSA40052.1"/>
    <property type="molecule type" value="Genomic_DNA"/>
</dbReference>
<name>A0A2Y9BX19_9MICO</name>
<dbReference type="GO" id="GO:0016491">
    <property type="term" value="F:oxidoreductase activity"/>
    <property type="evidence" value="ECO:0007669"/>
    <property type="project" value="InterPro"/>
</dbReference>
<dbReference type="OrthoDB" id="9784375at2"/>
<dbReference type="Gene3D" id="3.40.109.10">
    <property type="entry name" value="NADH Oxidase"/>
    <property type="match status" value="1"/>
</dbReference>
<dbReference type="InterPro" id="IPR050461">
    <property type="entry name" value="Nitroreductase_HadB/RutE"/>
</dbReference>
<evidence type="ECO:0000313" key="2">
    <source>
        <dbReference type="EMBL" id="SSA40052.1"/>
    </source>
</evidence>
<organism evidence="2 3">
    <name type="scientific">Georgenia satyanarayanai</name>
    <dbReference type="NCBI Taxonomy" id="860221"/>
    <lineage>
        <taxon>Bacteria</taxon>
        <taxon>Bacillati</taxon>
        <taxon>Actinomycetota</taxon>
        <taxon>Actinomycetes</taxon>
        <taxon>Micrococcales</taxon>
        <taxon>Bogoriellaceae</taxon>
        <taxon>Georgenia</taxon>
    </lineage>
</organism>
<keyword evidence="3" id="KW-1185">Reference proteome</keyword>
<dbReference type="PANTHER" id="PTHR43543">
    <property type="entry name" value="MALONIC SEMIALDEHYDE REDUCTASE RUTE-RELATED"/>
    <property type="match status" value="1"/>
</dbReference>
<proteinExistence type="predicted"/>
<dbReference type="Proteomes" id="UP000250222">
    <property type="component" value="Unassembled WGS sequence"/>
</dbReference>
<accession>A0A2Y9BX19</accession>
<dbReference type="InterPro" id="IPR000415">
    <property type="entry name" value="Nitroreductase-like"/>
</dbReference>
<dbReference type="NCBIfam" id="NF003768">
    <property type="entry name" value="PRK05365.1"/>
    <property type="match status" value="1"/>
</dbReference>
<dbReference type="SUPFAM" id="SSF55469">
    <property type="entry name" value="FMN-dependent nitroreductase-like"/>
    <property type="match status" value="1"/>
</dbReference>
<evidence type="ECO:0000259" key="1">
    <source>
        <dbReference type="Pfam" id="PF00881"/>
    </source>
</evidence>
<dbReference type="InterPro" id="IPR029479">
    <property type="entry name" value="Nitroreductase"/>
</dbReference>
<gene>
    <name evidence="2" type="ORF">SAMN05216184_103236</name>
</gene>